<keyword evidence="1" id="KW-0150">Chloroplast</keyword>
<sequence>MKQLGIIKLSDDYVLGVHYGDGSFYVGLSWKPTEKSHRLRCEPEWSISGDDETYWKAFSNTFDGRTCLVDKKGQRKFVLVGVKKCICVLDLFDKAPWINKYKFEQYVRWKKSINLIQIKNILLNKGLKSCLI</sequence>
<accession>A0A0S2LNM3</accession>
<protein>
    <submittedName>
        <fullName evidence="1">Putative LAGLIDADG homing endonuclease</fullName>
    </submittedName>
</protein>
<dbReference type="EMBL" id="KT625413">
    <property type="protein sequence ID" value="ALO62915.1"/>
    <property type="molecule type" value="Genomic_DNA"/>
</dbReference>
<dbReference type="InterPro" id="IPR027434">
    <property type="entry name" value="Homing_endonucl"/>
</dbReference>
<dbReference type="AlphaFoldDB" id="A0A0S2LNM3"/>
<evidence type="ECO:0000313" key="1">
    <source>
        <dbReference type="EMBL" id="ALO62915.1"/>
    </source>
</evidence>
<keyword evidence="1" id="KW-0934">Plastid</keyword>
<dbReference type="GO" id="GO:0004519">
    <property type="term" value="F:endonuclease activity"/>
    <property type="evidence" value="ECO:0007669"/>
    <property type="project" value="UniProtKB-KW"/>
</dbReference>
<dbReference type="Gene3D" id="3.10.28.10">
    <property type="entry name" value="Homing endonucleases"/>
    <property type="match status" value="1"/>
</dbReference>
<gene>
    <name evidence="1" type="primary">orf132</name>
</gene>
<dbReference type="RefSeq" id="YP_009184762.1">
    <property type="nucleotide sequence ID" value="NC_028581.1"/>
</dbReference>
<name>A0A0S2LNM3_9CHLO</name>
<keyword evidence="1" id="KW-0255">Endonuclease</keyword>
<organism evidence="1">
    <name type="scientific">Jenufa perforata</name>
    <dbReference type="NCBI Taxonomy" id="993091"/>
    <lineage>
        <taxon>Eukaryota</taxon>
        <taxon>Viridiplantae</taxon>
        <taxon>Chlorophyta</taxon>
        <taxon>core chlorophytes</taxon>
        <taxon>Chlorophyceae</taxon>
        <taxon>Jenufa</taxon>
    </lineage>
</organism>
<dbReference type="SUPFAM" id="SSF55608">
    <property type="entry name" value="Homing endonucleases"/>
    <property type="match status" value="1"/>
</dbReference>
<reference evidence="1" key="1">
    <citation type="journal article" date="2015" name="BMC Evol. Biol.">
        <title>Chloroplast phylogenomic analysis of chlorophyte green algae identifies a novel lineage sister to the Sphaeropleales (Chlorophyceae).</title>
        <authorList>
            <person name="Lemieux C."/>
            <person name="Vincent A.T."/>
            <person name="Labarre A."/>
            <person name="Otis C."/>
            <person name="Turmel M."/>
        </authorList>
    </citation>
    <scope>NUCLEOTIDE SEQUENCE</scope>
</reference>
<keyword evidence="1" id="KW-0540">Nuclease</keyword>
<proteinExistence type="predicted"/>
<keyword evidence="1" id="KW-0378">Hydrolase</keyword>
<dbReference type="GeneID" id="26378537"/>
<geneLocation type="chloroplast" evidence="1"/>